<comment type="caution">
    <text evidence="3">The sequence shown here is derived from an EMBL/GenBank/DDBJ whole genome shotgun (WGS) entry which is preliminary data.</text>
</comment>
<feature type="coiled-coil region" evidence="1">
    <location>
        <begin position="123"/>
        <end position="207"/>
    </location>
</feature>
<evidence type="ECO:0000256" key="2">
    <source>
        <dbReference type="SAM" id="MobiDB-lite"/>
    </source>
</evidence>
<feature type="compositionally biased region" description="Acidic residues" evidence="2">
    <location>
        <begin position="462"/>
        <end position="472"/>
    </location>
</feature>
<feature type="compositionally biased region" description="Polar residues" evidence="2">
    <location>
        <begin position="288"/>
        <end position="302"/>
    </location>
</feature>
<feature type="compositionally biased region" description="Basic and acidic residues" evidence="2">
    <location>
        <begin position="260"/>
        <end position="281"/>
    </location>
</feature>
<dbReference type="Proteomes" id="UP001492380">
    <property type="component" value="Unassembled WGS sequence"/>
</dbReference>
<organism evidence="3 4">
    <name type="scientific">Phyllosticta capitalensis</name>
    <dbReference type="NCBI Taxonomy" id="121624"/>
    <lineage>
        <taxon>Eukaryota</taxon>
        <taxon>Fungi</taxon>
        <taxon>Dikarya</taxon>
        <taxon>Ascomycota</taxon>
        <taxon>Pezizomycotina</taxon>
        <taxon>Dothideomycetes</taxon>
        <taxon>Dothideomycetes incertae sedis</taxon>
        <taxon>Botryosphaeriales</taxon>
        <taxon>Phyllostictaceae</taxon>
        <taxon>Phyllosticta</taxon>
    </lineage>
</organism>
<keyword evidence="4" id="KW-1185">Reference proteome</keyword>
<name>A0ABR1Y8U5_9PEZI</name>
<sequence length="1412" mass="163112">MAPQCQALNLSDESPCAEAAHSYASGLFCRFHARQAYGLYKGYKRRNAELDALVANPHSYLRKKKETLAQIDFRDINDEKTLKEQHTHLFYRHALLDRVIRARKLHHSRFHALDLDYGHQHYLDHLSGQKASVIRALERLERRTAEVLYSQHKWFNWVRHLEDEEEKQRDAEKKKVKQEAALFKRHWKEVEKRMRELRKKEEEKRQQEFLDQAWQERQKLDEEDDSDDSEWDPIESVVEDERGSYIDLIKHFLWQETDKDDATKEKATKEKAAKDDAEDQRQPLAEVDTNTVQPDQPTNGETSAAPKSKNAKKKVRKKAKAAGTKAGEDKGEVQQRPGNVHIESAVEMRQRLKEGEKLQHGNGWTAVSTIAHPTVDGNTAPCSDREIDSLLGQVAEIKHLLFCRLLLSHAALLPVALRANTIDEFLADSEVNNSDLRDLCLKMEQPGLQEVRDACADLGRGEEDDDDDDDDEYHAPEPQGNLGLQPIVTSGIPRHFQTDREKNIIKSRKSLMKEDGNSTLVDFGDIDDAGQYKVRKIRVKVCGKWIYNYPSDKAMTRRGWLQFSIIAKQCSLHDAIHLCKSWDEFFELSTLAIHRYFPAGEWGNWGDDQFTQQLMLLGFFTYFKFDIAPQMTGHFQTSRHAQGIRRQHAAREARNFMCGYMKRNDPVARRFIQYLALMANRVVIMARDAKTGRVLVQPPRSQLWLVREKSGIGRASRSEWKNVKEVSPEFFDEINKFRSWNVGFKDYFDICIWDTEPGYHFAAFYEMVQATLVKAHRCKKANDFYLPLKPILSTIRRDPDTDRVRDLFPEEAEAGGLSMWDGFEDGTNRNVVFSVDMDGGAQTVDRDQLTGDLPDICRYTEADRLEDEVLFPWEHRTSDFSKLVIQSGVDDLEGEGEEDEDEDDEDEDEDEESYGGRPALAGQGNWMEIFENQGPDMDRFINDTGPDEMEFDFDDGDSDDYDEETSPDPAIVKRLEDSAVALVEGVESLEVSHPNARRLIDPGYDPSQSSAFKAAALRPTPQNLLMSREWDTWMDKEKAFAFKDGWHRADLTPNAEALWEEAQDLSDEFEDWVRGDCIDIAIEHAIKAFQMLTWLEVTPDCNRRIIIDMRRAINMTTLFFDASKRDKFLGDEVMSEEYKDSMILNQTARALGLPRDVRSSLSNAKRPKEQWAPVDACTRRLPRIEPPFKHFPADWDLTIRPSLAYLYRGGVICPRYEEDAAAYTVALTEPGRDSPDLFIDYRRLMEDDFRVSLADPDQIDPLLTTARTFASTHGKDSCFSVLKIWSASHFYPLMVGLETRAGLSFFDTACRCWEWKFVPKDMPYSERSMHKALDLRFAPYLARKPQLARNMVVRCDRVLVMGKDRKECERLTMAAVWMITTRPWRLEVDPWKSWFGVGLDLLEGLDEKWWTC</sequence>
<proteinExistence type="predicted"/>
<reference evidence="3 4" key="1">
    <citation type="submission" date="2024-04" db="EMBL/GenBank/DDBJ databases">
        <title>Phyllosticta paracitricarpa is synonymous to the EU quarantine fungus P. citricarpa based on phylogenomic analyses.</title>
        <authorList>
            <consortium name="Lawrence Berkeley National Laboratory"/>
            <person name="Van Ingen-Buijs V.A."/>
            <person name="Van Westerhoven A.C."/>
            <person name="Haridas S."/>
            <person name="Skiadas P."/>
            <person name="Martin F."/>
            <person name="Groenewald J.Z."/>
            <person name="Crous P.W."/>
            <person name="Seidl M.F."/>
        </authorList>
    </citation>
    <scope>NUCLEOTIDE SEQUENCE [LARGE SCALE GENOMIC DNA]</scope>
    <source>
        <strain evidence="3 4">CBS 123374</strain>
    </source>
</reference>
<gene>
    <name evidence="3" type="ORF">HDK90DRAFT_422923</name>
</gene>
<feature type="region of interest" description="Disordered" evidence="2">
    <location>
        <begin position="945"/>
        <end position="967"/>
    </location>
</feature>
<evidence type="ECO:0000313" key="4">
    <source>
        <dbReference type="Proteomes" id="UP001492380"/>
    </source>
</evidence>
<feature type="compositionally biased region" description="Basic residues" evidence="2">
    <location>
        <begin position="309"/>
        <end position="320"/>
    </location>
</feature>
<feature type="region of interest" description="Disordered" evidence="2">
    <location>
        <begin position="888"/>
        <end position="921"/>
    </location>
</feature>
<feature type="compositionally biased region" description="Acidic residues" evidence="2">
    <location>
        <begin position="890"/>
        <end position="913"/>
    </location>
</feature>
<feature type="region of interest" description="Disordered" evidence="2">
    <location>
        <begin position="458"/>
        <end position="484"/>
    </location>
</feature>
<evidence type="ECO:0000313" key="3">
    <source>
        <dbReference type="EMBL" id="KAK8222629.1"/>
    </source>
</evidence>
<dbReference type="EMBL" id="JBBWRZ010000015">
    <property type="protein sequence ID" value="KAK8222629.1"/>
    <property type="molecule type" value="Genomic_DNA"/>
</dbReference>
<feature type="compositionally biased region" description="Acidic residues" evidence="2">
    <location>
        <begin position="945"/>
        <end position="966"/>
    </location>
</feature>
<keyword evidence="1" id="KW-0175">Coiled coil</keyword>
<evidence type="ECO:0000256" key="1">
    <source>
        <dbReference type="SAM" id="Coils"/>
    </source>
</evidence>
<feature type="region of interest" description="Disordered" evidence="2">
    <location>
        <begin position="260"/>
        <end position="341"/>
    </location>
</feature>
<protein>
    <recommendedName>
        <fullName evidence="5">Mfs allantoate protein</fullName>
    </recommendedName>
</protein>
<accession>A0ABR1Y8U5</accession>
<evidence type="ECO:0008006" key="5">
    <source>
        <dbReference type="Google" id="ProtNLM"/>
    </source>
</evidence>